<gene>
    <name evidence="1" type="ORF">SAMN02745154_00570</name>
</gene>
<dbReference type="Proteomes" id="UP000190389">
    <property type="component" value="Unassembled WGS sequence"/>
</dbReference>
<proteinExistence type="predicted"/>
<protein>
    <submittedName>
        <fullName evidence="1">Uncharacterized protein</fullName>
    </submittedName>
</protein>
<reference evidence="2" key="1">
    <citation type="submission" date="2017-02" db="EMBL/GenBank/DDBJ databases">
        <authorList>
            <person name="Varghese N."/>
            <person name="Submissions S."/>
        </authorList>
    </citation>
    <scope>NUCLEOTIDE SEQUENCE [LARGE SCALE GENOMIC DNA]</scope>
    <source>
        <strain evidence="2">ATCC 27862</strain>
    </source>
</reference>
<keyword evidence="2" id="KW-1185">Reference proteome</keyword>
<sequence length="48" mass="5468">FVNNKVTINGWTIDKYSGNLMVEVLLNSLEKGYLEGDKSIIKKKLLLK</sequence>
<accession>A0A1T4LYN7</accession>
<dbReference type="AlphaFoldDB" id="A0A1T4LYN7"/>
<feature type="non-terminal residue" evidence="1">
    <location>
        <position position="1"/>
    </location>
</feature>
<dbReference type="EMBL" id="FUXF01000024">
    <property type="protein sequence ID" value="SJZ59761.1"/>
    <property type="molecule type" value="Genomic_DNA"/>
</dbReference>
<name>A0A1T4LYN7_9BACT</name>
<organism evidence="1 2">
    <name type="scientific">Mycoplasmopsis verecunda</name>
    <dbReference type="NCBI Taxonomy" id="171291"/>
    <lineage>
        <taxon>Bacteria</taxon>
        <taxon>Bacillati</taxon>
        <taxon>Mycoplasmatota</taxon>
        <taxon>Mycoplasmoidales</taxon>
        <taxon>Metamycoplasmataceae</taxon>
        <taxon>Mycoplasmopsis</taxon>
    </lineage>
</organism>
<evidence type="ECO:0000313" key="2">
    <source>
        <dbReference type="Proteomes" id="UP000190389"/>
    </source>
</evidence>
<evidence type="ECO:0000313" key="1">
    <source>
        <dbReference type="EMBL" id="SJZ59761.1"/>
    </source>
</evidence>
<dbReference type="OrthoDB" id="399880at2"/>